<dbReference type="PANTHER" id="PTHR46630">
    <property type="entry name" value="TETRATRICOPEPTIDE REPEAT PROTEIN 29"/>
    <property type="match status" value="1"/>
</dbReference>
<dbReference type="Gene3D" id="1.25.40.10">
    <property type="entry name" value="Tetratricopeptide repeat domain"/>
    <property type="match status" value="1"/>
</dbReference>
<dbReference type="GO" id="GO:0005737">
    <property type="term" value="C:cytoplasm"/>
    <property type="evidence" value="ECO:0007669"/>
    <property type="project" value="UniProtKB-SubCell"/>
</dbReference>
<dbReference type="VEuPathDB" id="TriTrypDB:TRSC58_04213"/>
<dbReference type="SUPFAM" id="SSF48452">
    <property type="entry name" value="TPR-like"/>
    <property type="match status" value="1"/>
</dbReference>
<dbReference type="InterPro" id="IPR051476">
    <property type="entry name" value="Bac_ResReg_Asp_Phosphatase"/>
</dbReference>
<comment type="caution">
    <text evidence="6">The sequence shown here is derived from an EMBL/GenBank/DDBJ whole genome shotgun (WGS) entry which is preliminary data.</text>
</comment>
<gene>
    <name evidence="6" type="ORF">TRSC58_04213</name>
</gene>
<protein>
    <recommendedName>
        <fullName evidence="5">Tetratricopeptide repeat protein 29</fullName>
    </recommendedName>
</protein>
<evidence type="ECO:0000256" key="3">
    <source>
        <dbReference type="ARBA" id="ARBA00022737"/>
    </source>
</evidence>
<accession>A0A061J1X6</accession>
<keyword evidence="4" id="KW-0802">TPR repeat</keyword>
<keyword evidence="2" id="KW-0963">Cytoplasm</keyword>
<proteinExistence type="predicted"/>
<keyword evidence="7" id="KW-1185">Reference proteome</keyword>
<dbReference type="InterPro" id="IPR011990">
    <property type="entry name" value="TPR-like_helical_dom_sf"/>
</dbReference>
<dbReference type="GO" id="GO:0003341">
    <property type="term" value="P:cilium movement"/>
    <property type="evidence" value="ECO:0007669"/>
    <property type="project" value="TreeGrafter"/>
</dbReference>
<evidence type="ECO:0000313" key="7">
    <source>
        <dbReference type="Proteomes" id="UP000031737"/>
    </source>
</evidence>
<sequence>MESLFRPLEQEVRAAYAAFFERRKQFRKALMLYETMYKLALAMEDEKTALEASHHLMRTYQFLAEELKRTSPEEAKRLFERAVAVAKRVGSAKDEAAGYNALGSLCEQLGDLQGALGYQQAFLDVSQREKLLESEQKAALVVASLQERMHLSSEAMKSLRRALSLSSETGDLEGVCHATMQLGQACKSNGDEETALQYFRANFQAACRQKNQDLEDQARVALGFALGEHYFKHAGGGRGYVPIVCYDVKAQLEWMSTGVL</sequence>
<evidence type="ECO:0000313" key="6">
    <source>
        <dbReference type="EMBL" id="ESL08091.1"/>
    </source>
</evidence>
<comment type="subcellular location">
    <subcellularLocation>
        <location evidence="1">Cytoplasm</location>
    </subcellularLocation>
</comment>
<organism evidence="6 7">
    <name type="scientific">Trypanosoma rangeli SC58</name>
    <dbReference type="NCBI Taxonomy" id="429131"/>
    <lineage>
        <taxon>Eukaryota</taxon>
        <taxon>Discoba</taxon>
        <taxon>Euglenozoa</taxon>
        <taxon>Kinetoplastea</taxon>
        <taxon>Metakinetoplastina</taxon>
        <taxon>Trypanosomatida</taxon>
        <taxon>Trypanosomatidae</taxon>
        <taxon>Trypanosoma</taxon>
        <taxon>Herpetosoma</taxon>
    </lineage>
</organism>
<reference evidence="6 7" key="1">
    <citation type="submission" date="2013-07" db="EMBL/GenBank/DDBJ databases">
        <authorList>
            <person name="Stoco P.H."/>
            <person name="Wagner G."/>
            <person name="Gerber A."/>
            <person name="Zaha A."/>
            <person name="Thompson C."/>
            <person name="Bartholomeu D.C."/>
            <person name="Luckemeyer D.D."/>
            <person name="Bahia D."/>
            <person name="Loreto E."/>
            <person name="Prestes E.B."/>
            <person name="Lima F.M."/>
            <person name="Rodrigues-Luiz G."/>
            <person name="Vallejo G.A."/>
            <person name="Filho J.F."/>
            <person name="Monteiro K.M."/>
            <person name="Tyler K.M."/>
            <person name="de Almeida L.G."/>
            <person name="Ortiz M.F."/>
            <person name="Siervo M.A."/>
            <person name="de Moraes M.H."/>
            <person name="Cunha O.L."/>
            <person name="Mendonca-Neto R."/>
            <person name="Silva R."/>
            <person name="Teixeira S.M."/>
            <person name="Murta S.M."/>
            <person name="Sincero T.C."/>
            <person name="Mendes T.A."/>
            <person name="Urmenyi T.P."/>
            <person name="Silva V.G."/>
            <person name="da Rocha W.D."/>
            <person name="Andersson B."/>
            <person name="Romanha A.J."/>
            <person name="Steindel M."/>
            <person name="de Vasconcelos A.T."/>
            <person name="Grisard E.C."/>
        </authorList>
    </citation>
    <scope>NUCLEOTIDE SEQUENCE [LARGE SCALE GENOMIC DNA]</scope>
    <source>
        <strain evidence="6 7">SC58</strain>
    </source>
</reference>
<evidence type="ECO:0000256" key="1">
    <source>
        <dbReference type="ARBA" id="ARBA00004496"/>
    </source>
</evidence>
<dbReference type="GO" id="GO:0005929">
    <property type="term" value="C:cilium"/>
    <property type="evidence" value="ECO:0007669"/>
    <property type="project" value="TreeGrafter"/>
</dbReference>
<dbReference type="AlphaFoldDB" id="A0A061J1X6"/>
<dbReference type="OrthoDB" id="626167at2759"/>
<evidence type="ECO:0000256" key="4">
    <source>
        <dbReference type="ARBA" id="ARBA00022803"/>
    </source>
</evidence>
<dbReference type="Proteomes" id="UP000031737">
    <property type="component" value="Unassembled WGS sequence"/>
</dbReference>
<evidence type="ECO:0000256" key="2">
    <source>
        <dbReference type="ARBA" id="ARBA00022490"/>
    </source>
</evidence>
<keyword evidence="3" id="KW-0677">Repeat</keyword>
<evidence type="ECO:0000256" key="5">
    <source>
        <dbReference type="ARBA" id="ARBA00040665"/>
    </source>
</evidence>
<dbReference type="PANTHER" id="PTHR46630:SF1">
    <property type="entry name" value="TETRATRICOPEPTIDE REPEAT PROTEIN 29"/>
    <property type="match status" value="1"/>
</dbReference>
<name>A0A061J1X6_TRYRA</name>
<dbReference type="EMBL" id="AUPL01004213">
    <property type="protein sequence ID" value="ESL08091.1"/>
    <property type="molecule type" value="Genomic_DNA"/>
</dbReference>